<sequence>MAMDYADFARELRDLGDPLADEVVKELLDDDQVNSVNNLFRQIDTADSQIPAQTPAVLREYFETTREFPDWVEDTRLADTADFFRHHHLPASAMQATVGLVGTYLSPVGAYTLHSTHQLSHQPHRRLSQSTRIFMGMGDSDAFTDHSKLVPTCQKVRLVHAAIRELHRRSGEWDYDGMGAPVSQLYTAGAALVFSVGVLDGMENIGLSVDQNEAEGFMYSWAIVAHFLGVPDKYIKEAMSSHGRATELWHEGREYEWAPSDEGRILTRECIDLYESYMPPGFEGAVPAFLRQALTDRFADMVDVPTSAFDLGADAATLGTATLLGGPVGHNPVSDEVVGHLGKAVERVCREAFTAGQETEPQMADRIG</sequence>
<evidence type="ECO:0000313" key="3">
    <source>
        <dbReference type="Proteomes" id="UP000292235"/>
    </source>
</evidence>
<reference evidence="2 3" key="1">
    <citation type="submission" date="2019-02" db="EMBL/GenBank/DDBJ databases">
        <authorList>
            <person name="Khodamoradi S."/>
            <person name="Hahnke R.L."/>
            <person name="Kaempfer P."/>
            <person name="Schumann P."/>
            <person name="Rohde M."/>
            <person name="Steinert M."/>
            <person name="Luzhetskyy A."/>
            <person name="Wink J."/>
            <person name="Ruckert C."/>
        </authorList>
    </citation>
    <scope>NUCLEOTIDE SEQUENCE [LARGE SCALE GENOMIC DNA]</scope>
    <source>
        <strain evidence="2 3">M2</strain>
    </source>
</reference>
<dbReference type="Pfam" id="PF09995">
    <property type="entry name" value="MPAB_Lcp_cat"/>
    <property type="match status" value="1"/>
</dbReference>
<proteinExistence type="predicted"/>
<organism evidence="2 3">
    <name type="scientific">Streptomonospora litoralis</name>
    <dbReference type="NCBI Taxonomy" id="2498135"/>
    <lineage>
        <taxon>Bacteria</taxon>
        <taxon>Bacillati</taxon>
        <taxon>Actinomycetota</taxon>
        <taxon>Actinomycetes</taxon>
        <taxon>Streptosporangiales</taxon>
        <taxon>Nocardiopsidaceae</taxon>
        <taxon>Streptomonospora</taxon>
    </lineage>
</organism>
<gene>
    <name evidence="2" type="primary">lcp2</name>
    <name evidence="2" type="ORF">EKD16_18885</name>
</gene>
<dbReference type="PANTHER" id="PTHR37539">
    <property type="entry name" value="SECRETED PROTEIN-RELATED"/>
    <property type="match status" value="1"/>
</dbReference>
<feature type="domain" description="ER-bound oxygenase mpaB/mpaB'/Rubber oxygenase catalytic" evidence="1">
    <location>
        <begin position="87"/>
        <end position="311"/>
    </location>
</feature>
<dbReference type="AlphaFoldDB" id="A0A4P6Q5I6"/>
<dbReference type="Proteomes" id="UP000292235">
    <property type="component" value="Chromosome"/>
</dbReference>
<dbReference type="OrthoDB" id="7614910at2"/>
<protein>
    <submittedName>
        <fullName evidence="2">Latex clearing protein</fullName>
    </submittedName>
</protein>
<dbReference type="PANTHER" id="PTHR37539:SF1">
    <property type="entry name" value="ER-BOUND OXYGENASE MPAB_MPAB'_RUBBER OXYGENASE CATALYTIC DOMAIN-CONTAINING PROTEIN"/>
    <property type="match status" value="1"/>
</dbReference>
<accession>A0A4P6Q5I6</accession>
<dbReference type="KEGG" id="strr:EKD16_18885"/>
<dbReference type="RefSeq" id="WP_131099537.1">
    <property type="nucleotide sequence ID" value="NZ_CP036455.1"/>
</dbReference>
<dbReference type="GO" id="GO:0016491">
    <property type="term" value="F:oxidoreductase activity"/>
    <property type="evidence" value="ECO:0007669"/>
    <property type="project" value="InterPro"/>
</dbReference>
<dbReference type="InterPro" id="IPR037473">
    <property type="entry name" value="Lcp-like"/>
</dbReference>
<dbReference type="InterPro" id="IPR018713">
    <property type="entry name" value="MPAB/Lcp_cat_dom"/>
</dbReference>
<evidence type="ECO:0000313" key="2">
    <source>
        <dbReference type="EMBL" id="QBI55540.1"/>
    </source>
</evidence>
<dbReference type="EMBL" id="CP036455">
    <property type="protein sequence ID" value="QBI55540.1"/>
    <property type="molecule type" value="Genomic_DNA"/>
</dbReference>
<name>A0A4P6Q5I6_9ACTN</name>
<keyword evidence="3" id="KW-1185">Reference proteome</keyword>
<evidence type="ECO:0000259" key="1">
    <source>
        <dbReference type="Pfam" id="PF09995"/>
    </source>
</evidence>